<dbReference type="Proteomes" id="UP000694920">
    <property type="component" value="Unplaced"/>
</dbReference>
<name>A0AAJ7FRD9_CEPCN</name>
<reference evidence="8" key="1">
    <citation type="submission" date="2025-08" db="UniProtKB">
        <authorList>
            <consortium name="RefSeq"/>
        </authorList>
    </citation>
    <scope>IDENTIFICATION</scope>
</reference>
<dbReference type="InterPro" id="IPR015943">
    <property type="entry name" value="WD40/YVTN_repeat-like_dom_sf"/>
</dbReference>
<dbReference type="PANTHER" id="PTHR44267">
    <property type="entry name" value="WD REPEAT-CONTAINING PROTEIN 43"/>
    <property type="match status" value="1"/>
</dbReference>
<feature type="domain" description="Small-subunit processome Utp12" evidence="6">
    <location>
        <begin position="433"/>
        <end position="534"/>
    </location>
</feature>
<dbReference type="KEGG" id="ccin:107272164"/>
<dbReference type="SUPFAM" id="SSF50978">
    <property type="entry name" value="WD40 repeat-like"/>
    <property type="match status" value="1"/>
</dbReference>
<comment type="similarity">
    <text evidence="3">Belongs to the UTP5 family.</text>
</comment>
<proteinExistence type="inferred from homology"/>
<evidence type="ECO:0000256" key="5">
    <source>
        <dbReference type="SAM" id="MobiDB-lite"/>
    </source>
</evidence>
<dbReference type="GeneID" id="107272164"/>
<dbReference type="Gene3D" id="2.130.10.10">
    <property type="entry name" value="YVTN repeat-like/Quinoprotein amine dehydrogenase"/>
    <property type="match status" value="1"/>
</dbReference>
<comment type="subcellular location">
    <subcellularLocation>
        <location evidence="1">Nucleus</location>
    </subcellularLocation>
</comment>
<keyword evidence="7" id="KW-1185">Reference proteome</keyword>
<feature type="compositionally biased region" description="Acidic residues" evidence="5">
    <location>
        <begin position="561"/>
        <end position="594"/>
    </location>
</feature>
<dbReference type="PANTHER" id="PTHR44267:SF1">
    <property type="entry name" value="WD REPEAT-CONTAINING PROTEIN 43"/>
    <property type="match status" value="1"/>
</dbReference>
<protein>
    <submittedName>
        <fullName evidence="8">WD repeat-containing protein 43</fullName>
    </submittedName>
</protein>
<feature type="compositionally biased region" description="Basic and acidic residues" evidence="5">
    <location>
        <begin position="595"/>
        <end position="608"/>
    </location>
</feature>
<dbReference type="Pfam" id="PF00400">
    <property type="entry name" value="WD40"/>
    <property type="match status" value="2"/>
</dbReference>
<dbReference type="AlphaFoldDB" id="A0AAJ7FRD9"/>
<gene>
    <name evidence="8" type="primary">LOC107272164</name>
</gene>
<evidence type="ECO:0000259" key="6">
    <source>
        <dbReference type="Pfam" id="PF04003"/>
    </source>
</evidence>
<dbReference type="InterPro" id="IPR007148">
    <property type="entry name" value="SSU_processome_Utp12"/>
</dbReference>
<dbReference type="Pfam" id="PF04003">
    <property type="entry name" value="Utp12"/>
    <property type="match status" value="1"/>
</dbReference>
<dbReference type="InterPro" id="IPR052414">
    <property type="entry name" value="U3_snoRNA-assoc_WDR"/>
</dbReference>
<evidence type="ECO:0000313" key="7">
    <source>
        <dbReference type="Proteomes" id="UP000694920"/>
    </source>
</evidence>
<dbReference type="RefSeq" id="XP_015604522.1">
    <property type="nucleotide sequence ID" value="XM_015749036.2"/>
</dbReference>
<evidence type="ECO:0000313" key="8">
    <source>
        <dbReference type="RefSeq" id="XP_015604522.1"/>
    </source>
</evidence>
<evidence type="ECO:0000256" key="1">
    <source>
        <dbReference type="ARBA" id="ARBA00004123"/>
    </source>
</evidence>
<evidence type="ECO:0000256" key="2">
    <source>
        <dbReference type="ARBA" id="ARBA00023242"/>
    </source>
</evidence>
<feature type="compositionally biased region" description="Acidic residues" evidence="5">
    <location>
        <begin position="613"/>
        <end position="632"/>
    </location>
</feature>
<dbReference type="InterPro" id="IPR036322">
    <property type="entry name" value="WD40_repeat_dom_sf"/>
</dbReference>
<evidence type="ECO:0000256" key="3">
    <source>
        <dbReference type="ARBA" id="ARBA00038335"/>
    </source>
</evidence>
<feature type="repeat" description="WD" evidence="4">
    <location>
        <begin position="1"/>
        <end position="38"/>
    </location>
</feature>
<keyword evidence="2" id="KW-0539">Nucleus</keyword>
<evidence type="ECO:0000256" key="4">
    <source>
        <dbReference type="PROSITE-ProRule" id="PRU00221"/>
    </source>
</evidence>
<feature type="region of interest" description="Disordered" evidence="5">
    <location>
        <begin position="370"/>
        <end position="390"/>
    </location>
</feature>
<dbReference type="GO" id="GO:0005730">
    <property type="term" value="C:nucleolus"/>
    <property type="evidence" value="ECO:0007669"/>
    <property type="project" value="TreeGrafter"/>
</dbReference>
<feature type="region of interest" description="Disordered" evidence="5">
    <location>
        <begin position="544"/>
        <end position="632"/>
    </location>
</feature>
<dbReference type="PROSITE" id="PS50082">
    <property type="entry name" value="WD_REPEATS_2"/>
    <property type="match status" value="1"/>
</dbReference>
<dbReference type="InterPro" id="IPR001680">
    <property type="entry name" value="WD40_rpt"/>
</dbReference>
<dbReference type="SMART" id="SM00320">
    <property type="entry name" value="WD40"/>
    <property type="match status" value="4"/>
</dbReference>
<sequence length="632" mass="70078">MANIGCSAFSRDGQYLAYCGNDGKLKIWETATSRLKQEYVPNLHLASPCSVLGWITTCRRPTSKKRKKRSISEDPEDKEIVAMGSLNGNVTLYDVAAGSVSKQLQYDHSGAVTALTWSETSGLFTAGHDQKLVEWNMKENCIKCKWKSGKGKITALSVLPDGKSLISADKIIKWWNLSTKQMITSFTGHATQVVSLNSIRIDNSQYAISAATGEGYLNVWSLNEEKKEKHAVATLTMQDEAVCVSVRVVDNCQIMVLAITRSGHTHLYKYQPNGHCSKPIKPSISILIASDASQKDLVQQVPVLLGQLTEDAKLLLAYGSYLNLTFEKLTPDFSDKVQCLVRSDVRKSRERREGAITKVKVPETEGNVEYLLPGTTTKPMKRNRSTASGSQLPMKTRLENLSLNEDTITSGNTLGKKEKNMVQLLMQGLHSKDDKILKSVLMIKKENLIKSTIVKLPVQEITPLLHELTTMLQGKTYPTKIAVMWLKALVATHAAQLLSHPEIGESLSPILGVVDAKITLLTELSRLKGRVSLITGQIARANEKQDKNVTEDSLLVYQEPDSSDEDTDVDEVEMGSESDENWEEISELDEEEEANEGRDVVENERLDNNSENENIENGDNDDEDDDDVSMSS</sequence>
<keyword evidence="4" id="KW-0853">WD repeat</keyword>
<dbReference type="GO" id="GO:0000462">
    <property type="term" value="P:maturation of SSU-rRNA from tricistronic rRNA transcript (SSU-rRNA, 5.8S rRNA, LSU-rRNA)"/>
    <property type="evidence" value="ECO:0007669"/>
    <property type="project" value="TreeGrafter"/>
</dbReference>
<accession>A0AAJ7FRD9</accession>
<organism evidence="7 8">
    <name type="scientific">Cephus cinctus</name>
    <name type="common">Wheat stem sawfly</name>
    <dbReference type="NCBI Taxonomy" id="211228"/>
    <lineage>
        <taxon>Eukaryota</taxon>
        <taxon>Metazoa</taxon>
        <taxon>Ecdysozoa</taxon>
        <taxon>Arthropoda</taxon>
        <taxon>Hexapoda</taxon>
        <taxon>Insecta</taxon>
        <taxon>Pterygota</taxon>
        <taxon>Neoptera</taxon>
        <taxon>Endopterygota</taxon>
        <taxon>Hymenoptera</taxon>
        <taxon>Cephoidea</taxon>
        <taxon>Cephidae</taxon>
        <taxon>Cephus</taxon>
    </lineage>
</organism>